<evidence type="ECO:0000256" key="2">
    <source>
        <dbReference type="ARBA" id="ARBA00023125"/>
    </source>
</evidence>
<dbReference type="PANTHER" id="PTHR46796:SF12">
    <property type="entry name" value="HTH-TYPE DNA-BINDING TRANSCRIPTIONAL ACTIVATOR EUTR"/>
    <property type="match status" value="1"/>
</dbReference>
<dbReference type="AlphaFoldDB" id="A0A366HKC3"/>
<dbReference type="PANTHER" id="PTHR46796">
    <property type="entry name" value="HTH-TYPE TRANSCRIPTIONAL ACTIVATOR RHAS-RELATED"/>
    <property type="match status" value="1"/>
</dbReference>
<name>A0A366HKC3_9BURK</name>
<keyword evidence="6" id="KW-1185">Reference proteome</keyword>
<dbReference type="SUPFAM" id="SSF46689">
    <property type="entry name" value="Homeodomain-like"/>
    <property type="match status" value="2"/>
</dbReference>
<evidence type="ECO:0000259" key="4">
    <source>
        <dbReference type="PROSITE" id="PS01124"/>
    </source>
</evidence>
<keyword evidence="1" id="KW-0805">Transcription regulation</keyword>
<dbReference type="InterPro" id="IPR018062">
    <property type="entry name" value="HTH_AraC-typ_CS"/>
</dbReference>
<evidence type="ECO:0000313" key="6">
    <source>
        <dbReference type="Proteomes" id="UP000253628"/>
    </source>
</evidence>
<dbReference type="InterPro" id="IPR035418">
    <property type="entry name" value="AraC-bd_2"/>
</dbReference>
<dbReference type="InterPro" id="IPR009057">
    <property type="entry name" value="Homeodomain-like_sf"/>
</dbReference>
<dbReference type="RefSeq" id="WP_211317197.1">
    <property type="nucleotide sequence ID" value="NZ_JACCEU010000001.1"/>
</dbReference>
<feature type="domain" description="HTH araC/xylS-type" evidence="4">
    <location>
        <begin position="229"/>
        <end position="330"/>
    </location>
</feature>
<dbReference type="InterPro" id="IPR018060">
    <property type="entry name" value="HTH_AraC"/>
</dbReference>
<dbReference type="InterPro" id="IPR050204">
    <property type="entry name" value="AraC_XylS_family_regulators"/>
</dbReference>
<dbReference type="Pfam" id="PF12833">
    <property type="entry name" value="HTH_18"/>
    <property type="match status" value="1"/>
</dbReference>
<reference evidence="5 6" key="1">
    <citation type="submission" date="2018-06" db="EMBL/GenBank/DDBJ databases">
        <title>Genomic Encyclopedia of Type Strains, Phase IV (KMG-IV): sequencing the most valuable type-strain genomes for metagenomic binning, comparative biology and taxonomic classification.</title>
        <authorList>
            <person name="Goeker M."/>
        </authorList>
    </citation>
    <scope>NUCLEOTIDE SEQUENCE [LARGE SCALE GENOMIC DNA]</scope>
    <source>
        <strain evidence="5 6">DSM 25520</strain>
    </source>
</reference>
<dbReference type="EMBL" id="QNRQ01000001">
    <property type="protein sequence ID" value="RBP43398.1"/>
    <property type="molecule type" value="Genomic_DNA"/>
</dbReference>
<dbReference type="GO" id="GO:0043565">
    <property type="term" value="F:sequence-specific DNA binding"/>
    <property type="evidence" value="ECO:0007669"/>
    <property type="project" value="InterPro"/>
</dbReference>
<proteinExistence type="predicted"/>
<protein>
    <submittedName>
        <fullName evidence="5">Helix-turn-helix protein</fullName>
    </submittedName>
</protein>
<organism evidence="5 6">
    <name type="scientific">Eoetvoesiella caeni</name>
    <dbReference type="NCBI Taxonomy" id="645616"/>
    <lineage>
        <taxon>Bacteria</taxon>
        <taxon>Pseudomonadati</taxon>
        <taxon>Pseudomonadota</taxon>
        <taxon>Betaproteobacteria</taxon>
        <taxon>Burkholderiales</taxon>
        <taxon>Alcaligenaceae</taxon>
        <taxon>Eoetvoesiella</taxon>
    </lineage>
</organism>
<dbReference type="PROSITE" id="PS00041">
    <property type="entry name" value="HTH_ARAC_FAMILY_1"/>
    <property type="match status" value="1"/>
</dbReference>
<comment type="caution">
    <text evidence="5">The sequence shown here is derived from an EMBL/GenBank/DDBJ whole genome shotgun (WGS) entry which is preliminary data.</text>
</comment>
<dbReference type="Pfam" id="PF14525">
    <property type="entry name" value="AraC_binding_2"/>
    <property type="match status" value="1"/>
</dbReference>
<dbReference type="Proteomes" id="UP000253628">
    <property type="component" value="Unassembled WGS sequence"/>
</dbReference>
<sequence>MLRSDFAVGRTRLFSRFPVIASCDLEEVRDRVAHVFCDHRLNVVGKSQRLSTQMYFRPGRYAGYGRMSYGATVDIDPGRLDDFFLLQFPLHGEETIISEGQSVSSTANMATIVSPGVDFRMRHGQCTEKLFVRLDRRALEHELVSYSGRALKGPLKFAPGIALDTAQGQALYRFISWLMQEASDGPLLDYPLLAAQFEDTLMASLLSTLPHNQGSQPHFPLSVAPHFVRRAEEYMQHHAHEPLSASDIATHAGVSTRSLFAGFRKYRDTTPMAHLRALRLEKVRADLVSPPPGAQSVTRIAMRWGFSHLGQFSAAYRQRYGETPSLTLQRAGGREPRR</sequence>
<evidence type="ECO:0000256" key="1">
    <source>
        <dbReference type="ARBA" id="ARBA00023015"/>
    </source>
</evidence>
<evidence type="ECO:0000313" key="5">
    <source>
        <dbReference type="EMBL" id="RBP43398.1"/>
    </source>
</evidence>
<keyword evidence="3" id="KW-0804">Transcription</keyword>
<dbReference type="GO" id="GO:0003700">
    <property type="term" value="F:DNA-binding transcription factor activity"/>
    <property type="evidence" value="ECO:0007669"/>
    <property type="project" value="InterPro"/>
</dbReference>
<evidence type="ECO:0000256" key="3">
    <source>
        <dbReference type="ARBA" id="ARBA00023163"/>
    </source>
</evidence>
<keyword evidence="2" id="KW-0238">DNA-binding</keyword>
<accession>A0A366HKC3</accession>
<dbReference type="SMART" id="SM00342">
    <property type="entry name" value="HTH_ARAC"/>
    <property type="match status" value="1"/>
</dbReference>
<gene>
    <name evidence="5" type="ORF">DFR37_101530</name>
</gene>
<dbReference type="Gene3D" id="1.10.10.60">
    <property type="entry name" value="Homeodomain-like"/>
    <property type="match status" value="1"/>
</dbReference>
<dbReference type="PROSITE" id="PS01124">
    <property type="entry name" value="HTH_ARAC_FAMILY_2"/>
    <property type="match status" value="1"/>
</dbReference>